<dbReference type="EMBL" id="LSRP01000107">
    <property type="protein sequence ID" value="OJF93513.1"/>
    <property type="molecule type" value="Genomic_DNA"/>
</dbReference>
<dbReference type="RefSeq" id="WP_071834650.1">
    <property type="nucleotide sequence ID" value="NZ_LSRP01000107.1"/>
</dbReference>
<protein>
    <submittedName>
        <fullName evidence="3">Extensin</fullName>
    </submittedName>
</protein>
<proteinExistence type="predicted"/>
<reference evidence="3 4" key="1">
    <citation type="submission" date="2016-02" db="EMBL/GenBank/DDBJ databases">
        <title>Genome sequencing of a beta-galactosidase producing bacteria Rhizobium sp. 59.</title>
        <authorList>
            <person name="Wang D."/>
            <person name="Kot W."/>
            <person name="Qin Y."/>
            <person name="Hansen L."/>
            <person name="Naqvi K."/>
            <person name="Rensing C."/>
        </authorList>
    </citation>
    <scope>NUCLEOTIDE SEQUENCE [LARGE SCALE GENOMIC DNA]</scope>
    <source>
        <strain evidence="3 4">59</strain>
    </source>
</reference>
<keyword evidence="4" id="KW-1185">Reference proteome</keyword>
<feature type="signal peptide" evidence="1">
    <location>
        <begin position="1"/>
        <end position="21"/>
    </location>
</feature>
<evidence type="ECO:0000256" key="1">
    <source>
        <dbReference type="SAM" id="SignalP"/>
    </source>
</evidence>
<gene>
    <name evidence="3" type="ORF">AX760_05640</name>
</gene>
<evidence type="ECO:0000313" key="4">
    <source>
        <dbReference type="Proteomes" id="UP000182661"/>
    </source>
</evidence>
<evidence type="ECO:0000259" key="2">
    <source>
        <dbReference type="Pfam" id="PF06904"/>
    </source>
</evidence>
<name>A0A657LPV6_9HYPH</name>
<dbReference type="Pfam" id="PF06904">
    <property type="entry name" value="Extensin-like_C"/>
    <property type="match status" value="1"/>
</dbReference>
<dbReference type="AlphaFoldDB" id="A0A657LPV6"/>
<sequence length="444" mass="47331">MQRPLAILRPMGILILSLSLATCSTDGLQPSARIDDTSSVGAIEPVRAARQDERLQAYPINEGPINGGPVTTFSDAGNGAAPDTAGGVAMQQPVTGQRRLPMIDSEPDASMAAVGMDGAGIDGAGGQPMTVPSEGVNMDAMLGVDPGTAAVVGLAQEQSLDIAEGNASQPVVGGIGEDEVQQLGGGPAVIAASADAAYDPDLPPLTPAQIADEAAQKAQFQEQQRRVMLRQQQEEQQQQVAFLPRTDNPLSEPEPDFTGRMPSSEISCRKRLKKLGVEFEDVARIAKSRSCGIDYPIELTGLSGGIDIKPSVKLNCQVTEAFAKWVKNELAPSARYRYLSGIKTIKPLGGYSCRTMNSKRGNPMSEHARGNAIDVGKFVLNSGKEIDVRKPGFFAFREKGLLKAVRSDSCKYFSTVLGPGSDASHKDHFHFDLRPRKSGYRHCD</sequence>
<accession>A0A657LPV6</accession>
<evidence type="ECO:0000313" key="3">
    <source>
        <dbReference type="EMBL" id="OJF93513.1"/>
    </source>
</evidence>
<comment type="caution">
    <text evidence="3">The sequence shown here is derived from an EMBL/GenBank/DDBJ whole genome shotgun (WGS) entry which is preliminary data.</text>
</comment>
<dbReference type="OrthoDB" id="9809788at2"/>
<feature type="chain" id="PRO_5024846555" evidence="1">
    <location>
        <begin position="22"/>
        <end position="444"/>
    </location>
</feature>
<dbReference type="Proteomes" id="UP000182661">
    <property type="component" value="Unassembled WGS sequence"/>
</dbReference>
<dbReference type="InterPro" id="IPR009683">
    <property type="entry name" value="Extensin-like_C"/>
</dbReference>
<organism evidence="3 4">
    <name type="scientific">Pararhizobium antarcticum</name>
    <dbReference type="NCBI Taxonomy" id="1798805"/>
    <lineage>
        <taxon>Bacteria</taxon>
        <taxon>Pseudomonadati</taxon>
        <taxon>Pseudomonadota</taxon>
        <taxon>Alphaproteobacteria</taxon>
        <taxon>Hyphomicrobiales</taxon>
        <taxon>Rhizobiaceae</taxon>
        <taxon>Rhizobium/Agrobacterium group</taxon>
        <taxon>Pararhizobium</taxon>
    </lineage>
</organism>
<feature type="domain" description="Extensin-like C-terminal" evidence="2">
    <location>
        <begin position="267"/>
        <end position="443"/>
    </location>
</feature>
<keyword evidence="1" id="KW-0732">Signal</keyword>